<name>A0ABV2FN57_9HYPH</name>
<keyword evidence="1" id="KW-0732">Signal</keyword>
<dbReference type="Proteomes" id="UP001549112">
    <property type="component" value="Unassembled WGS sequence"/>
</dbReference>
<feature type="signal peptide" evidence="1">
    <location>
        <begin position="1"/>
        <end position="24"/>
    </location>
</feature>
<sequence>MLTSFKKWLIIVLASFLMSEVNMAGENKPIEIPIHPVLLEIKTKQGVVSYSVEIASTPSQTRAGLMYRTDFPKNHAMLFKNQIGDQLKDKQKFFMWMANTPLPLDMIFLNNEGIIVSIIENTSPFSTDIISSEVPAIFALEVNAGEVFEKKIEKGQHVIHPAICGECKGNKI</sequence>
<dbReference type="EMBL" id="JBEPLT010000005">
    <property type="protein sequence ID" value="MET3560003.1"/>
    <property type="molecule type" value="Genomic_DNA"/>
</dbReference>
<evidence type="ECO:0000313" key="3">
    <source>
        <dbReference type="Proteomes" id="UP001549112"/>
    </source>
</evidence>
<dbReference type="PANTHER" id="PTHR37953:SF1">
    <property type="entry name" value="UPF0127 PROTEIN MJ1496"/>
    <property type="match status" value="1"/>
</dbReference>
<reference evidence="2 3" key="1">
    <citation type="submission" date="2024-06" db="EMBL/GenBank/DDBJ databases">
        <title>Genomic Encyclopedia of Type Strains, Phase IV (KMG-IV): sequencing the most valuable type-strain genomes for metagenomic binning, comparative biology and taxonomic classification.</title>
        <authorList>
            <person name="Goeker M."/>
        </authorList>
    </citation>
    <scope>NUCLEOTIDE SEQUENCE [LARGE SCALE GENOMIC DNA]</scope>
    <source>
        <strain evidence="2 3">DSM 23650</strain>
    </source>
</reference>
<dbReference type="InterPro" id="IPR038695">
    <property type="entry name" value="Saro_0823-like_sf"/>
</dbReference>
<dbReference type="Pfam" id="PF02643">
    <property type="entry name" value="DUF192"/>
    <property type="match status" value="1"/>
</dbReference>
<dbReference type="Gene3D" id="2.60.120.1140">
    <property type="entry name" value="Protein of unknown function DUF192"/>
    <property type="match status" value="1"/>
</dbReference>
<proteinExistence type="predicted"/>
<accession>A0ABV2FN57</accession>
<dbReference type="InterPro" id="IPR003795">
    <property type="entry name" value="DUF192"/>
</dbReference>
<comment type="caution">
    <text evidence="2">The sequence shown here is derived from an EMBL/GenBank/DDBJ whole genome shotgun (WGS) entry which is preliminary data.</text>
</comment>
<feature type="chain" id="PRO_5046986593" evidence="1">
    <location>
        <begin position="25"/>
        <end position="172"/>
    </location>
</feature>
<dbReference type="PANTHER" id="PTHR37953">
    <property type="entry name" value="UPF0127 PROTEIN MJ1496"/>
    <property type="match status" value="1"/>
</dbReference>
<organism evidence="2 3">
    <name type="scientific">Bartonella japonica</name>
    <dbReference type="NCBI Taxonomy" id="357761"/>
    <lineage>
        <taxon>Bacteria</taxon>
        <taxon>Pseudomonadati</taxon>
        <taxon>Pseudomonadota</taxon>
        <taxon>Alphaproteobacteria</taxon>
        <taxon>Hyphomicrobiales</taxon>
        <taxon>Bartonellaceae</taxon>
        <taxon>Bartonella</taxon>
    </lineage>
</organism>
<evidence type="ECO:0000256" key="1">
    <source>
        <dbReference type="SAM" id="SignalP"/>
    </source>
</evidence>
<dbReference type="RefSeq" id="WP_354186048.1">
    <property type="nucleotide sequence ID" value="NZ_JBEPLT010000005.1"/>
</dbReference>
<keyword evidence="3" id="KW-1185">Reference proteome</keyword>
<protein>
    <submittedName>
        <fullName evidence="2">Uncharacterized membrane protein (UPF0127 family)</fullName>
    </submittedName>
</protein>
<gene>
    <name evidence="2" type="ORF">ABID39_000690</name>
</gene>
<evidence type="ECO:0000313" key="2">
    <source>
        <dbReference type="EMBL" id="MET3560003.1"/>
    </source>
</evidence>